<evidence type="ECO:0000313" key="3">
    <source>
        <dbReference type="WBParaSite" id="nRc.2.0.1.t20735-RA"/>
    </source>
</evidence>
<evidence type="ECO:0000256" key="1">
    <source>
        <dbReference type="SAM" id="MobiDB-lite"/>
    </source>
</evidence>
<proteinExistence type="predicted"/>
<keyword evidence="2" id="KW-1185">Reference proteome</keyword>
<reference evidence="3" key="1">
    <citation type="submission" date="2022-11" db="UniProtKB">
        <authorList>
            <consortium name="WormBaseParasite"/>
        </authorList>
    </citation>
    <scope>IDENTIFICATION</scope>
</reference>
<feature type="region of interest" description="Disordered" evidence="1">
    <location>
        <begin position="309"/>
        <end position="344"/>
    </location>
</feature>
<dbReference type="WBParaSite" id="nRc.2.0.1.t20735-RA">
    <property type="protein sequence ID" value="nRc.2.0.1.t20735-RA"/>
    <property type="gene ID" value="nRc.2.0.1.g20735"/>
</dbReference>
<organism evidence="2 3">
    <name type="scientific">Romanomermis culicivorax</name>
    <name type="common">Nematode worm</name>
    <dbReference type="NCBI Taxonomy" id="13658"/>
    <lineage>
        <taxon>Eukaryota</taxon>
        <taxon>Metazoa</taxon>
        <taxon>Ecdysozoa</taxon>
        <taxon>Nematoda</taxon>
        <taxon>Enoplea</taxon>
        <taxon>Dorylaimia</taxon>
        <taxon>Mermithida</taxon>
        <taxon>Mermithoidea</taxon>
        <taxon>Mermithidae</taxon>
        <taxon>Romanomermis</taxon>
    </lineage>
</organism>
<dbReference type="Proteomes" id="UP000887565">
    <property type="component" value="Unplaced"/>
</dbReference>
<accession>A0A915J2V3</accession>
<dbReference type="AlphaFoldDB" id="A0A915J2V3"/>
<sequence length="438" mass="50950">MEKFLHEHLDVLLAEKSRRVIHHKNLMQQYSNVCRRLRQKIDPSFEKSFEYLEQLCQSDTKECVDDEDDDIESDEKYQFHIPNQTELDKLERAVVEYKIKIDANFAILSELKQEIYRLMTKLNYTPKTDIEKSILSEPLESLPLSDDYLANLQSLKIRFVAQKSQDEKFVENIHFTVAGRKLRALFSVDSFEENFDENALKRYGAEIAKWKAYYEERQEILDKVQVWLDLWNRKIDYEVKREIKSLIDRWTRDPICVDDLPVLQHLETIESQYHEKKEQEKLAKEKEALQTTRAYVHSSLALTRSPTAFSAGASGSQNVRSRPPGLPTASGSSTNSLKRKALAPANDERVVLTTNHDGNYQKFVSEAGRCRALLYSNIYYNASRSNVVYLYCQLSKENSFEQNTECKSKGYEAQSSFIQHAQKNSDSIVNSPSKVVRR</sequence>
<evidence type="ECO:0000313" key="2">
    <source>
        <dbReference type="Proteomes" id="UP000887565"/>
    </source>
</evidence>
<protein>
    <submittedName>
        <fullName evidence="3">Uncharacterized protein</fullName>
    </submittedName>
</protein>
<dbReference type="Pfam" id="PF03999">
    <property type="entry name" value="MAP65_ASE1"/>
    <property type="match status" value="1"/>
</dbReference>
<feature type="compositionally biased region" description="Polar residues" evidence="1">
    <location>
        <begin position="309"/>
        <end position="320"/>
    </location>
</feature>
<name>A0A915J2V3_ROMCU</name>